<dbReference type="InterPro" id="IPR018957">
    <property type="entry name" value="Znf_C3HC4_RING-type"/>
</dbReference>
<dbReference type="GO" id="GO:0006281">
    <property type="term" value="P:DNA repair"/>
    <property type="evidence" value="ECO:0007669"/>
    <property type="project" value="TreeGrafter"/>
</dbReference>
<proteinExistence type="predicted"/>
<dbReference type="Gene3D" id="3.40.50.300">
    <property type="entry name" value="P-loop containing nucleotide triphosphate hydrolases"/>
    <property type="match status" value="1"/>
</dbReference>
<accession>A0A835YV89</accession>
<feature type="domain" description="Helicase C-terminal" evidence="11">
    <location>
        <begin position="427"/>
        <end position="614"/>
    </location>
</feature>
<dbReference type="PROSITE" id="PS51194">
    <property type="entry name" value="HELICASE_CTER"/>
    <property type="match status" value="1"/>
</dbReference>
<evidence type="ECO:0000313" key="12">
    <source>
        <dbReference type="EMBL" id="KAG5182297.1"/>
    </source>
</evidence>
<dbReference type="Proteomes" id="UP000664859">
    <property type="component" value="Unassembled WGS sequence"/>
</dbReference>
<dbReference type="InterPro" id="IPR050628">
    <property type="entry name" value="SNF2_RAD54_helicase_TF"/>
</dbReference>
<dbReference type="Pfam" id="PF00271">
    <property type="entry name" value="Helicase_C"/>
    <property type="match status" value="1"/>
</dbReference>
<protein>
    <submittedName>
        <fullName evidence="12">Uncharacterized protein</fullName>
    </submittedName>
</protein>
<dbReference type="InterPro" id="IPR013083">
    <property type="entry name" value="Znf_RING/FYVE/PHD"/>
</dbReference>
<evidence type="ECO:0000259" key="10">
    <source>
        <dbReference type="PROSITE" id="PS50089"/>
    </source>
</evidence>
<evidence type="ECO:0000256" key="8">
    <source>
        <dbReference type="PROSITE-ProRule" id="PRU00175"/>
    </source>
</evidence>
<keyword evidence="2" id="KW-0547">Nucleotide-binding</keyword>
<dbReference type="SMART" id="SM00184">
    <property type="entry name" value="RING"/>
    <property type="match status" value="1"/>
</dbReference>
<dbReference type="GO" id="GO:0005634">
    <property type="term" value="C:nucleus"/>
    <property type="evidence" value="ECO:0007669"/>
    <property type="project" value="TreeGrafter"/>
</dbReference>
<sequence>MVWAALRVMATVTPKSRMLGLSMPLHASDTGNVMTEQEAAAAAESYVAGHLHGSALVRIGTNDADAEAQLASVSGDTATLTADWPGSAVTKVHLTVMHIDMATLTVHWPGSADTKGAIWKHAVASRKQPYIELLLASEREKRVTGGGGSSSGGIHTAGFQTVYKAMAGDEVHCPICLGSVVRPCVTMCVHVYCRECIGAELDIRLHQPTHVPKCPLCRRDVNPGDVCELQLDTTEEDPDAQQHDSAQQHNRAREDDDHAPSAAAKPYKGKGKGKARASPGGGAAANGTPKGKGKGKGRASPKPASSLRQSRRAAADGKRRGNSGGGGGGGGGGSAGGGGGSSGGGGGGGSSGGGSANGGAAIGTGSSVTLPDLSRAWRAPLGDTDLQAIPPPPGAPLHLRDPSAPSLDPLFLAHWRAASAAGAVGAKLRALIGDMRAVLRREPAAKFVVFSAAAEALAKAAEELNRATLKCVTISGAVSVARRGAAVTEFNTDPSVRVVLLAMGSAAAGLTLTAASTVYMLEPAFNAADEAQLEPTFNAADEAQPTFNAADEAQALSRAHRIGQTHSVRCVIFYCAGTLEERLLALRHESGGLASLLSGSGALTGLAEDSAEVSHLLSLPNLQRLLGVTDSQLRRRAAGSNDDGSSEDEESADDDY</sequence>
<keyword evidence="1" id="KW-0479">Metal-binding</keyword>
<organism evidence="12 13">
    <name type="scientific">Tribonema minus</name>
    <dbReference type="NCBI Taxonomy" id="303371"/>
    <lineage>
        <taxon>Eukaryota</taxon>
        <taxon>Sar</taxon>
        <taxon>Stramenopiles</taxon>
        <taxon>Ochrophyta</taxon>
        <taxon>PX clade</taxon>
        <taxon>Xanthophyceae</taxon>
        <taxon>Tribonematales</taxon>
        <taxon>Tribonemataceae</taxon>
        <taxon>Tribonema</taxon>
    </lineage>
</organism>
<feature type="domain" description="RING-type" evidence="10">
    <location>
        <begin position="173"/>
        <end position="218"/>
    </location>
</feature>
<comment type="caution">
    <text evidence="12">The sequence shown here is derived from an EMBL/GenBank/DDBJ whole genome shotgun (WGS) entry which is preliminary data.</text>
</comment>
<dbReference type="GO" id="GO:0008270">
    <property type="term" value="F:zinc ion binding"/>
    <property type="evidence" value="ECO:0007669"/>
    <property type="project" value="UniProtKB-KW"/>
</dbReference>
<evidence type="ECO:0000256" key="6">
    <source>
        <dbReference type="ARBA" id="ARBA00022833"/>
    </source>
</evidence>
<dbReference type="PANTHER" id="PTHR45626:SF38">
    <property type="entry name" value="DEAD-BOX PROTEIN"/>
    <property type="match status" value="1"/>
</dbReference>
<dbReference type="SUPFAM" id="SSF57850">
    <property type="entry name" value="RING/U-box"/>
    <property type="match status" value="1"/>
</dbReference>
<dbReference type="PROSITE" id="PS50089">
    <property type="entry name" value="ZF_RING_2"/>
    <property type="match status" value="1"/>
</dbReference>
<keyword evidence="5" id="KW-0347">Helicase</keyword>
<dbReference type="PROSITE" id="PS00518">
    <property type="entry name" value="ZF_RING_1"/>
    <property type="match status" value="1"/>
</dbReference>
<feature type="region of interest" description="Disordered" evidence="9">
    <location>
        <begin position="233"/>
        <end position="360"/>
    </location>
</feature>
<feature type="compositionally biased region" description="Gly residues" evidence="9">
    <location>
        <begin position="322"/>
        <end position="360"/>
    </location>
</feature>
<evidence type="ECO:0000256" key="1">
    <source>
        <dbReference type="ARBA" id="ARBA00022723"/>
    </source>
</evidence>
<dbReference type="InterPro" id="IPR027417">
    <property type="entry name" value="P-loop_NTPase"/>
</dbReference>
<dbReference type="EMBL" id="JAFCMP010000257">
    <property type="protein sequence ID" value="KAG5182297.1"/>
    <property type="molecule type" value="Genomic_DNA"/>
</dbReference>
<evidence type="ECO:0000313" key="13">
    <source>
        <dbReference type="Proteomes" id="UP000664859"/>
    </source>
</evidence>
<dbReference type="PANTHER" id="PTHR45626">
    <property type="entry name" value="TRANSCRIPTION TERMINATION FACTOR 2-RELATED"/>
    <property type="match status" value="1"/>
</dbReference>
<feature type="compositionally biased region" description="Acidic residues" evidence="9">
    <location>
        <begin position="644"/>
        <end position="656"/>
    </location>
</feature>
<evidence type="ECO:0000256" key="4">
    <source>
        <dbReference type="ARBA" id="ARBA00022801"/>
    </source>
</evidence>
<dbReference type="GO" id="GO:0008094">
    <property type="term" value="F:ATP-dependent activity, acting on DNA"/>
    <property type="evidence" value="ECO:0007669"/>
    <property type="project" value="TreeGrafter"/>
</dbReference>
<gene>
    <name evidence="12" type="ORF">JKP88DRAFT_348976</name>
</gene>
<evidence type="ECO:0000256" key="2">
    <source>
        <dbReference type="ARBA" id="ARBA00022741"/>
    </source>
</evidence>
<evidence type="ECO:0000259" key="11">
    <source>
        <dbReference type="PROSITE" id="PS51194"/>
    </source>
</evidence>
<dbReference type="InterPro" id="IPR001650">
    <property type="entry name" value="Helicase_C-like"/>
</dbReference>
<evidence type="ECO:0000256" key="9">
    <source>
        <dbReference type="SAM" id="MobiDB-lite"/>
    </source>
</evidence>
<dbReference type="AlphaFoldDB" id="A0A835YV89"/>
<keyword evidence="4" id="KW-0378">Hydrolase</keyword>
<keyword evidence="3 8" id="KW-0863">Zinc-finger</keyword>
<keyword evidence="13" id="KW-1185">Reference proteome</keyword>
<dbReference type="OrthoDB" id="46533at2759"/>
<evidence type="ECO:0000256" key="5">
    <source>
        <dbReference type="ARBA" id="ARBA00022806"/>
    </source>
</evidence>
<dbReference type="GO" id="GO:0016787">
    <property type="term" value="F:hydrolase activity"/>
    <property type="evidence" value="ECO:0007669"/>
    <property type="project" value="UniProtKB-KW"/>
</dbReference>
<feature type="region of interest" description="Disordered" evidence="9">
    <location>
        <begin position="633"/>
        <end position="656"/>
    </location>
</feature>
<dbReference type="InterPro" id="IPR001841">
    <property type="entry name" value="Znf_RING"/>
</dbReference>
<dbReference type="SUPFAM" id="SSF52540">
    <property type="entry name" value="P-loop containing nucleoside triphosphate hydrolases"/>
    <property type="match status" value="1"/>
</dbReference>
<dbReference type="SMART" id="SM00490">
    <property type="entry name" value="HELICc"/>
    <property type="match status" value="1"/>
</dbReference>
<evidence type="ECO:0000256" key="7">
    <source>
        <dbReference type="ARBA" id="ARBA00022840"/>
    </source>
</evidence>
<dbReference type="Pfam" id="PF00097">
    <property type="entry name" value="zf-C3HC4"/>
    <property type="match status" value="1"/>
</dbReference>
<keyword evidence="6" id="KW-0862">Zinc</keyword>
<dbReference type="GO" id="GO:0005524">
    <property type="term" value="F:ATP binding"/>
    <property type="evidence" value="ECO:0007669"/>
    <property type="project" value="UniProtKB-KW"/>
</dbReference>
<dbReference type="Gene3D" id="3.30.40.10">
    <property type="entry name" value="Zinc/RING finger domain, C3HC4 (zinc finger)"/>
    <property type="match status" value="1"/>
</dbReference>
<name>A0A835YV89_9STRA</name>
<dbReference type="GO" id="GO:0004386">
    <property type="term" value="F:helicase activity"/>
    <property type="evidence" value="ECO:0007669"/>
    <property type="project" value="UniProtKB-KW"/>
</dbReference>
<evidence type="ECO:0000256" key="3">
    <source>
        <dbReference type="ARBA" id="ARBA00022771"/>
    </source>
</evidence>
<reference evidence="12" key="1">
    <citation type="submission" date="2021-02" db="EMBL/GenBank/DDBJ databases">
        <title>First Annotated Genome of the Yellow-green Alga Tribonema minus.</title>
        <authorList>
            <person name="Mahan K.M."/>
        </authorList>
    </citation>
    <scope>NUCLEOTIDE SEQUENCE</scope>
    <source>
        <strain evidence="12">UTEX B ZZ1240</strain>
    </source>
</reference>
<dbReference type="InterPro" id="IPR017907">
    <property type="entry name" value="Znf_RING_CS"/>
</dbReference>
<keyword evidence="7" id="KW-0067">ATP-binding</keyword>